<dbReference type="InterPro" id="IPR006315">
    <property type="entry name" value="OM_autotransptr_brl_dom"/>
</dbReference>
<dbReference type="SUPFAM" id="SSF103515">
    <property type="entry name" value="Autotransporter"/>
    <property type="match status" value="1"/>
</dbReference>
<dbReference type="PROSITE" id="PS51208">
    <property type="entry name" value="AUTOTRANSPORTER"/>
    <property type="match status" value="1"/>
</dbReference>
<feature type="domain" description="Autotransporter" evidence="2">
    <location>
        <begin position="492"/>
        <end position="761"/>
    </location>
</feature>
<dbReference type="SUPFAM" id="SSF51126">
    <property type="entry name" value="Pectin lyase-like"/>
    <property type="match status" value="1"/>
</dbReference>
<dbReference type="PANTHER" id="PTHR35037">
    <property type="entry name" value="C-TERMINAL REGION OF AIDA-LIKE PROTEIN"/>
    <property type="match status" value="1"/>
</dbReference>
<dbReference type="InterPro" id="IPR036709">
    <property type="entry name" value="Autotransporte_beta_dom_sf"/>
</dbReference>
<dbReference type="InterPro" id="IPR005546">
    <property type="entry name" value="Autotransporte_beta"/>
</dbReference>
<gene>
    <name evidence="3" type="ORF">EI693_06810</name>
</gene>
<evidence type="ECO:0000259" key="2">
    <source>
        <dbReference type="PROSITE" id="PS51208"/>
    </source>
</evidence>
<dbReference type="PRINTS" id="PR01484">
    <property type="entry name" value="PRTACTNFAMLY"/>
</dbReference>
<dbReference type="Gene3D" id="2.160.20.20">
    <property type="match status" value="1"/>
</dbReference>
<dbReference type="InterPro" id="IPR051551">
    <property type="entry name" value="Autotransporter_adhesion"/>
</dbReference>
<dbReference type="Gene3D" id="2.40.128.130">
    <property type="entry name" value="Autotransporter beta-domain"/>
    <property type="match status" value="1"/>
</dbReference>
<proteinExistence type="predicted"/>
<dbReference type="Pfam" id="PF03212">
    <property type="entry name" value="Pertactin"/>
    <property type="match status" value="1"/>
</dbReference>
<sequence length="761" mass="78686">MSTHPEEGKMSNERSAKRVKAGITAFWLLLPTTAIAAIVENGDTLTIDSTTAPTFYLVRGQSTLNSQPGAVTESIAITEGSSLDMRGSTVNGGTDYGVMVSESSATINASSISSDFIGLNVSRTPAGTTGSQVSVSNSTIIGAEGGAEVTGLSTLILANTQVTGSDATANGIDLRGGSVMAMAGTVITGGKNGVSISRDSNNVGDFSLALDGASVVGQNGAAIAVVGGVQAKVTLANGSSLSGANDLLLDVSQASGVDMSVRDSDLTGDFQVREGSDATLAFSGGSLTGDVLVEQGSTATVALSSGAVLTGRLQNVSEVAIASGANWTLVDSQQVEDLALDGGIVTFGSASQFYQLDVANLSGNGTFVMDVDWASNQHDVLNVTGTATGSHTLQVAGSGVDPANPQALTLVRTAAGDATFALSGNRPVDVGTYSYQLQSQANGSGGSDWFLDPSSKSLSPSTRSVLALFNTAPTVWYGELTSLRTRMGELRFNGGKAGAWARSYSNKYDVSPMSGLGYSQVQSGFSLGADAPLPWGDGQWLVGVLAGHSRSDLDVSRGTSGSVDSYYAGLYTTWLDSASGYYFDAVLKANRFHNKAKVSMSDDTRAKGDYDNVGLGGSVEFGRHIVLADGWFVEPFGQLSTVVIQGKDYGLDNGMQAEGEQTRSVLGKVGSVVGRNLHLEGGAVLQPYVKVALAHEFAKANRVEVNDNPFDNDLSGSRAEFGAGVAVAFTERFSVHADLDYAKGEHIEQPYGVNLGLRYSW</sequence>
<dbReference type="InterPro" id="IPR011050">
    <property type="entry name" value="Pectin_lyase_fold/virulence"/>
</dbReference>
<accession>A0ABM7CN19</accession>
<dbReference type="InterPro" id="IPR012332">
    <property type="entry name" value="Autotransporter_pectin_lyase_C"/>
</dbReference>
<keyword evidence="4" id="KW-1185">Reference proteome</keyword>
<dbReference type="EMBL" id="CP034337">
    <property type="protein sequence ID" value="AZL72818.1"/>
    <property type="molecule type" value="Genomic_DNA"/>
</dbReference>
<dbReference type="CDD" id="cd01343">
    <property type="entry name" value="PL1_Passenger_AT"/>
    <property type="match status" value="1"/>
</dbReference>
<dbReference type="NCBIfam" id="TIGR01414">
    <property type="entry name" value="autotrans_barl"/>
    <property type="match status" value="1"/>
</dbReference>
<keyword evidence="1" id="KW-0732">Signal</keyword>
<dbReference type="PANTHER" id="PTHR35037:SF7">
    <property type="entry name" value="AUTOTRANSPORTER"/>
    <property type="match status" value="1"/>
</dbReference>
<dbReference type="SMART" id="SM00869">
    <property type="entry name" value="Autotransporter"/>
    <property type="match status" value="1"/>
</dbReference>
<protein>
    <submittedName>
        <fullName evidence="3">Autotransporter outer membrane beta-barrel domain-containing protein</fullName>
    </submittedName>
</protein>
<organism evidence="3 4">
    <name type="scientific">Pseudomonas oryziphila</name>
    <dbReference type="NCBI Taxonomy" id="2894079"/>
    <lineage>
        <taxon>Bacteria</taxon>
        <taxon>Pseudomonadati</taxon>
        <taxon>Pseudomonadota</taxon>
        <taxon>Gammaproteobacteria</taxon>
        <taxon>Pseudomonadales</taxon>
        <taxon>Pseudomonadaceae</taxon>
        <taxon>Pseudomonas</taxon>
    </lineage>
</organism>
<evidence type="ECO:0000313" key="3">
    <source>
        <dbReference type="EMBL" id="AZL72818.1"/>
    </source>
</evidence>
<dbReference type="Pfam" id="PF03797">
    <property type="entry name" value="Autotransporter"/>
    <property type="match status" value="1"/>
</dbReference>
<evidence type="ECO:0000313" key="4">
    <source>
        <dbReference type="Proteomes" id="UP000272622"/>
    </source>
</evidence>
<reference evidence="3 4" key="1">
    <citation type="submission" date="2018-12" db="EMBL/GenBank/DDBJ databases">
        <authorList>
            <person name="Li S."/>
            <person name="Yang R."/>
            <person name="Chen G."/>
            <person name="Zou L."/>
            <person name="Zhang C."/>
            <person name="Chen Y."/>
            <person name="Liu Z."/>
            <person name="Li Y."/>
            <person name="Yan Y."/>
            <person name="Huang M."/>
            <person name="Chen T."/>
        </authorList>
    </citation>
    <scope>NUCLEOTIDE SEQUENCE [LARGE SCALE GENOMIC DNA]</scope>
    <source>
        <strain evidence="3 4">2014</strain>
    </source>
</reference>
<dbReference type="Proteomes" id="UP000272622">
    <property type="component" value="Chromosome"/>
</dbReference>
<name>A0ABM7CN19_9PSED</name>
<dbReference type="InterPro" id="IPR004899">
    <property type="entry name" value="Pertactin_central"/>
</dbReference>
<evidence type="ECO:0000256" key="1">
    <source>
        <dbReference type="ARBA" id="ARBA00022729"/>
    </source>
</evidence>
<dbReference type="InterPro" id="IPR003991">
    <property type="entry name" value="Pertactin_virulence_factor"/>
</dbReference>